<dbReference type="EMBL" id="LLXS01000010">
    <property type="protein sequence ID" value="KRG43970.1"/>
    <property type="molecule type" value="Genomic_DNA"/>
</dbReference>
<evidence type="ECO:0000313" key="1">
    <source>
        <dbReference type="EMBL" id="KRG43970.1"/>
    </source>
</evidence>
<keyword evidence="2" id="KW-1185">Reference proteome</keyword>
<proteinExistence type="predicted"/>
<sequence>MAVRSVAVPMIGPALGWKTLARRAGSGTSIRGSQQERCLPVATLCARFPERVLLGGALA</sequence>
<gene>
    <name evidence="1" type="ORF">ARC78_06510</name>
</gene>
<dbReference type="Proteomes" id="UP000050836">
    <property type="component" value="Unassembled WGS sequence"/>
</dbReference>
<evidence type="ECO:0000313" key="2">
    <source>
        <dbReference type="Proteomes" id="UP000050836"/>
    </source>
</evidence>
<name>A0A0R0ANK9_9GAMM</name>
<comment type="caution">
    <text evidence="1">The sequence shown here is derived from an EMBL/GenBank/DDBJ whole genome shotgun (WGS) entry which is preliminary data.</text>
</comment>
<dbReference type="AlphaFoldDB" id="A0A0R0ANK9"/>
<reference evidence="1 2" key="1">
    <citation type="submission" date="2015-10" db="EMBL/GenBank/DDBJ databases">
        <title>Genome sequencing and analysis of members of genus Stenotrophomonas.</title>
        <authorList>
            <person name="Patil P.P."/>
            <person name="Midha S."/>
            <person name="Patil P.B."/>
        </authorList>
    </citation>
    <scope>NUCLEOTIDE SEQUENCE [LARGE SCALE GENOMIC DNA]</scope>
    <source>
        <strain evidence="1 2">JCM 9942</strain>
    </source>
</reference>
<accession>A0A0R0ANK9</accession>
<organism evidence="1 2">
    <name type="scientific">Stenotrophomonas pictorum JCM 9942</name>
    <dbReference type="NCBI Taxonomy" id="1236960"/>
    <lineage>
        <taxon>Bacteria</taxon>
        <taxon>Pseudomonadati</taxon>
        <taxon>Pseudomonadota</taxon>
        <taxon>Gammaproteobacteria</taxon>
        <taxon>Lysobacterales</taxon>
        <taxon>Lysobacteraceae</taxon>
        <taxon>Stenotrophomonas</taxon>
    </lineage>
</organism>
<protein>
    <submittedName>
        <fullName evidence="1">Uncharacterized protein</fullName>
    </submittedName>
</protein>